<dbReference type="RefSeq" id="WP_093715134.1">
    <property type="nucleotide sequence ID" value="NZ_FONG01000012.1"/>
</dbReference>
<dbReference type="PANTHER" id="PTHR23023">
    <property type="entry name" value="DIMETHYLANILINE MONOOXYGENASE"/>
    <property type="match status" value="1"/>
</dbReference>
<evidence type="ECO:0000313" key="7">
    <source>
        <dbReference type="EMBL" id="SFF35431.1"/>
    </source>
</evidence>
<dbReference type="InterPro" id="IPR020946">
    <property type="entry name" value="Flavin_mOase-like"/>
</dbReference>
<evidence type="ECO:0000313" key="8">
    <source>
        <dbReference type="Proteomes" id="UP000199323"/>
    </source>
</evidence>
<dbReference type="Pfam" id="PF00743">
    <property type="entry name" value="FMO-like"/>
    <property type="match status" value="1"/>
</dbReference>
<dbReference type="InterPro" id="IPR036188">
    <property type="entry name" value="FAD/NAD-bd_sf"/>
</dbReference>
<keyword evidence="5" id="KW-0521">NADP</keyword>
<keyword evidence="6" id="KW-0560">Oxidoreductase</keyword>
<dbReference type="EMBL" id="FONG01000012">
    <property type="protein sequence ID" value="SFF35431.1"/>
    <property type="molecule type" value="Genomic_DNA"/>
</dbReference>
<gene>
    <name evidence="7" type="ORF">SAMN05216251_11279</name>
</gene>
<organism evidence="7 8">
    <name type="scientific">Actinacidiphila alni</name>
    <dbReference type="NCBI Taxonomy" id="380248"/>
    <lineage>
        <taxon>Bacteria</taxon>
        <taxon>Bacillati</taxon>
        <taxon>Actinomycetota</taxon>
        <taxon>Actinomycetes</taxon>
        <taxon>Kitasatosporales</taxon>
        <taxon>Streptomycetaceae</taxon>
        <taxon>Actinacidiphila</taxon>
    </lineage>
</organism>
<evidence type="ECO:0000256" key="4">
    <source>
        <dbReference type="ARBA" id="ARBA00022827"/>
    </source>
</evidence>
<evidence type="ECO:0000256" key="1">
    <source>
        <dbReference type="ARBA" id="ARBA00009183"/>
    </source>
</evidence>
<dbReference type="AlphaFoldDB" id="A0A1I2I4J2"/>
<proteinExistence type="inferred from homology"/>
<dbReference type="PIRSF" id="PIRSF000332">
    <property type="entry name" value="FMO"/>
    <property type="match status" value="1"/>
</dbReference>
<accession>A0A1I2I4J2</accession>
<dbReference type="Gene3D" id="3.50.50.60">
    <property type="entry name" value="FAD/NAD(P)-binding domain"/>
    <property type="match status" value="1"/>
</dbReference>
<sequence length="458" mass="50095">MTATDESAVAGDAAPEDRRDKVCVIGAGSAGIAMCRSLKVRGIAFDAFERRSELGGLWRYPAQGGQSCAYPALFANTSKTVMSFPSHPMPDDYPDYPHHSQVAAYFDEYVDHYGLREHIRFDTEITRVEQVAGGGWSVSFADGTSHLYRAVMVASGGRHGLPVHGSYEGKFTGTELHSFDYDGPADFAGKKVVIIGLGATSADIATEVSRVAEATYLSVRTGHYVVPKILEGGPIDKLSPMMKKLSVEQRRPLVSLMIKLVHGHMSAYGLPDPPYKVGQGPLVASSELLPAIAHGRITAKPVIESVDGRTVRFADGKGEVEADAIIHCTGYKISYPFLDDTLVGDGIDAPPLYHQVVPPETEGLYFIGLLHSMMSLMPLAEHQAEWVGDLLTETVALPSRAQMWAELRNARRRQDKRFHDSSGHLLVDPNEYERLIAEERRKYATTDRTGVAPRRTKG</sequence>
<evidence type="ECO:0000256" key="6">
    <source>
        <dbReference type="ARBA" id="ARBA00023002"/>
    </source>
</evidence>
<evidence type="ECO:0000256" key="5">
    <source>
        <dbReference type="ARBA" id="ARBA00022857"/>
    </source>
</evidence>
<keyword evidence="3" id="KW-0285">Flavoprotein</keyword>
<comment type="similarity">
    <text evidence="1">Belongs to the FMO family.</text>
</comment>
<dbReference type="PRINTS" id="PR00370">
    <property type="entry name" value="FMOXYGENASE"/>
</dbReference>
<keyword evidence="4" id="KW-0274">FAD</keyword>
<dbReference type="InterPro" id="IPR050346">
    <property type="entry name" value="FMO-like"/>
</dbReference>
<dbReference type="GO" id="GO:0050661">
    <property type="term" value="F:NADP binding"/>
    <property type="evidence" value="ECO:0007669"/>
    <property type="project" value="InterPro"/>
</dbReference>
<dbReference type="STRING" id="380248.SAMN05216251_11279"/>
<comment type="similarity">
    <text evidence="2">Belongs to the FAD-binding monooxygenase family.</text>
</comment>
<dbReference type="GO" id="GO:0050660">
    <property type="term" value="F:flavin adenine dinucleotide binding"/>
    <property type="evidence" value="ECO:0007669"/>
    <property type="project" value="InterPro"/>
</dbReference>
<name>A0A1I2I4J2_9ACTN</name>
<dbReference type="SUPFAM" id="SSF51905">
    <property type="entry name" value="FAD/NAD(P)-binding domain"/>
    <property type="match status" value="3"/>
</dbReference>
<dbReference type="OrthoDB" id="5168853at2"/>
<evidence type="ECO:0000256" key="3">
    <source>
        <dbReference type="ARBA" id="ARBA00022630"/>
    </source>
</evidence>
<evidence type="ECO:0000256" key="2">
    <source>
        <dbReference type="ARBA" id="ARBA00010139"/>
    </source>
</evidence>
<protein>
    <submittedName>
        <fullName evidence="7">Predicted flavoprotein CzcO associated with the cation diffusion facilitator CzcD</fullName>
    </submittedName>
</protein>
<keyword evidence="8" id="KW-1185">Reference proteome</keyword>
<dbReference type="InterPro" id="IPR000960">
    <property type="entry name" value="Flavin_mOase"/>
</dbReference>
<dbReference type="GO" id="GO:0004499">
    <property type="term" value="F:N,N-dimethylaniline monooxygenase activity"/>
    <property type="evidence" value="ECO:0007669"/>
    <property type="project" value="InterPro"/>
</dbReference>
<reference evidence="7 8" key="1">
    <citation type="submission" date="2016-10" db="EMBL/GenBank/DDBJ databases">
        <authorList>
            <person name="de Groot N.N."/>
        </authorList>
    </citation>
    <scope>NUCLEOTIDE SEQUENCE [LARGE SCALE GENOMIC DNA]</scope>
    <source>
        <strain evidence="7 8">CGMCC 4.3510</strain>
    </source>
</reference>
<dbReference type="Proteomes" id="UP000199323">
    <property type="component" value="Unassembled WGS sequence"/>
</dbReference>